<dbReference type="Gene3D" id="3.40.630.10">
    <property type="entry name" value="Zn peptidases"/>
    <property type="match status" value="1"/>
</dbReference>
<dbReference type="Proteomes" id="UP000834106">
    <property type="component" value="Chromosome 5"/>
</dbReference>
<proteinExistence type="predicted"/>
<evidence type="ECO:0000313" key="2">
    <source>
        <dbReference type="Proteomes" id="UP000834106"/>
    </source>
</evidence>
<dbReference type="PANTHER" id="PTHR11014">
    <property type="entry name" value="PEPTIDASE M20 FAMILY MEMBER"/>
    <property type="match status" value="1"/>
</dbReference>
<dbReference type="InterPro" id="IPR002933">
    <property type="entry name" value="Peptidase_M20"/>
</dbReference>
<protein>
    <submittedName>
        <fullName evidence="1">Uncharacterized protein</fullName>
    </submittedName>
</protein>
<dbReference type="SUPFAM" id="SSF53187">
    <property type="entry name" value="Zn-dependent exopeptidases"/>
    <property type="match status" value="1"/>
</dbReference>
<dbReference type="GO" id="GO:0010179">
    <property type="term" value="F:IAA-Ala conjugate hydrolase activity"/>
    <property type="evidence" value="ECO:0007669"/>
    <property type="project" value="TreeGrafter"/>
</dbReference>
<dbReference type="InterPro" id="IPR017439">
    <property type="entry name" value="Amidohydrolase"/>
</dbReference>
<sequence length="230" mass="24834">MTSHNLDSSSGITEGGYMMERATSSVQVDISVVQSQILGPGNKALNANASEQQESQVSSAASSPIDLCIFVFAAIEEEKAGDTTYLILCSGCGDDDGGASRVWYLSSTYFAFTGLISRGESVATGCPQLAGAARESVLRNSYPDFSKILSTAHVIPMLLKRKSSNLLVDKNWAVKEAVEWEHKSKIPGKMHACGHDAHVAMLMGAAKILQEDHSDLEVYPFHFLCVHCMR</sequence>
<dbReference type="Pfam" id="PF01546">
    <property type="entry name" value="Peptidase_M20"/>
    <property type="match status" value="1"/>
</dbReference>
<name>A0AAD1Z1H1_9LAMI</name>
<dbReference type="AlphaFoldDB" id="A0AAD1Z1H1"/>
<evidence type="ECO:0000313" key="1">
    <source>
        <dbReference type="EMBL" id="CAI9761447.1"/>
    </source>
</evidence>
<dbReference type="GO" id="GO:0005783">
    <property type="term" value="C:endoplasmic reticulum"/>
    <property type="evidence" value="ECO:0007669"/>
    <property type="project" value="TreeGrafter"/>
</dbReference>
<keyword evidence="2" id="KW-1185">Reference proteome</keyword>
<dbReference type="GO" id="GO:0009850">
    <property type="term" value="P:auxin metabolic process"/>
    <property type="evidence" value="ECO:0007669"/>
    <property type="project" value="TreeGrafter"/>
</dbReference>
<organism evidence="1 2">
    <name type="scientific">Fraxinus pennsylvanica</name>
    <dbReference type="NCBI Taxonomy" id="56036"/>
    <lineage>
        <taxon>Eukaryota</taxon>
        <taxon>Viridiplantae</taxon>
        <taxon>Streptophyta</taxon>
        <taxon>Embryophyta</taxon>
        <taxon>Tracheophyta</taxon>
        <taxon>Spermatophyta</taxon>
        <taxon>Magnoliopsida</taxon>
        <taxon>eudicotyledons</taxon>
        <taxon>Gunneridae</taxon>
        <taxon>Pentapetalae</taxon>
        <taxon>asterids</taxon>
        <taxon>lamiids</taxon>
        <taxon>Lamiales</taxon>
        <taxon>Oleaceae</taxon>
        <taxon>Oleeae</taxon>
        <taxon>Fraxinus</taxon>
    </lineage>
</organism>
<dbReference type="PANTHER" id="PTHR11014:SF119">
    <property type="entry name" value="IAA-AMINO ACID HYDROLASE ILR1-LIKE 1"/>
    <property type="match status" value="1"/>
</dbReference>
<accession>A0AAD1Z1H1</accession>
<reference evidence="1" key="1">
    <citation type="submission" date="2023-05" db="EMBL/GenBank/DDBJ databases">
        <authorList>
            <person name="Huff M."/>
        </authorList>
    </citation>
    <scope>NUCLEOTIDE SEQUENCE</scope>
</reference>
<gene>
    <name evidence="1" type="ORF">FPE_LOCUS8877</name>
</gene>
<dbReference type="EMBL" id="OU503040">
    <property type="protein sequence ID" value="CAI9761447.1"/>
    <property type="molecule type" value="Genomic_DNA"/>
</dbReference>